<name>A0A0L1KEY2_9SPHN</name>
<dbReference type="EMBL" id="JYNE01000022">
    <property type="protein sequence ID" value="KNH02625.1"/>
    <property type="molecule type" value="Genomic_DNA"/>
</dbReference>
<dbReference type="InterPro" id="IPR052042">
    <property type="entry name" value="Tail_sheath_structural"/>
</dbReference>
<dbReference type="Proteomes" id="UP000037446">
    <property type="component" value="Unassembled WGS sequence"/>
</dbReference>
<sequence>MAFHHGLTITESATGPRALAAASLAVIGIIATASTTGDAEAQAKLDADFPLNEPVLIAGGVDIAAGKAGDGGTLGPVLTAIGDQASPIVVVVRVEEGADQASTDAAVIGATDGNTYTGLQALLAASTKLGVKPQIIGAPNLDSQPVVEEMVSVAKKLRGFVYAGAKGVDGFTPAVTESEAITYRAEFPHRELMIIWPDTIKSEGDIVARALGLRAQIDETIGWHKTISNVPLVGVTGLEFDVHFDLTDPSTAAGLLNAAQVTTVIRQNGFRLWGNRTCADDQLPNFVFESAVRTSHALQAIIEQIVAPFIDQPMTNGLIKDILETGNARFRQLAVEGRIIGAQMFFDQDQNSAQELAQGRPRFRIQFTPVAPLENPNVDLVITDFYYAGFADQLV</sequence>
<evidence type="ECO:0000313" key="3">
    <source>
        <dbReference type="EMBL" id="KNH02625.1"/>
    </source>
</evidence>
<comment type="similarity">
    <text evidence="1">Belongs to the myoviridae tail sheath protein family.</text>
</comment>
<feature type="domain" description="Tail sheath protein subtilisin-like" evidence="2">
    <location>
        <begin position="115"/>
        <end position="278"/>
    </location>
</feature>
<evidence type="ECO:0000259" key="2">
    <source>
        <dbReference type="Pfam" id="PF04984"/>
    </source>
</evidence>
<protein>
    <submittedName>
        <fullName evidence="3">Phage tail sheath monomer</fullName>
    </submittedName>
</protein>
<accession>A0A0L1KEY2</accession>
<proteinExistence type="inferred from homology"/>
<evidence type="ECO:0000313" key="4">
    <source>
        <dbReference type="Proteomes" id="UP000037446"/>
    </source>
</evidence>
<dbReference type="PANTHER" id="PTHR35861">
    <property type="match status" value="1"/>
</dbReference>
<gene>
    <name evidence="3" type="ORF">J121_409</name>
</gene>
<dbReference type="PANTHER" id="PTHR35861:SF1">
    <property type="entry name" value="PHAGE TAIL SHEATH PROTEIN"/>
    <property type="match status" value="1"/>
</dbReference>
<comment type="caution">
    <text evidence="3">The sequence shown here is derived from an EMBL/GenBank/DDBJ whole genome shotgun (WGS) entry which is preliminary data.</text>
</comment>
<reference evidence="4" key="1">
    <citation type="submission" date="2015-02" db="EMBL/GenBank/DDBJ databases">
        <authorList>
            <person name="Lima A.O."/>
            <person name="Cabral A."/>
            <person name="Porto L.M."/>
            <person name="Silva M.A."/>
        </authorList>
    </citation>
    <scope>NUCLEOTIDE SEQUENCE [LARGE SCALE GENOMIC DNA]</scope>
    <source>
        <strain evidence="4">LAMA 915</strain>
    </source>
</reference>
<dbReference type="PATRIC" id="fig|1306953.7.peg.412"/>
<dbReference type="RefSeq" id="WP_050600042.1">
    <property type="nucleotide sequence ID" value="NZ_JYNE01000022.1"/>
</dbReference>
<dbReference type="Pfam" id="PF04984">
    <property type="entry name" value="Phage_sheath_1"/>
    <property type="match status" value="1"/>
</dbReference>
<evidence type="ECO:0000256" key="1">
    <source>
        <dbReference type="ARBA" id="ARBA00008005"/>
    </source>
</evidence>
<dbReference type="STRING" id="1306953.J121_409"/>
<dbReference type="InterPro" id="IPR035089">
    <property type="entry name" value="Phage_sheath_subtilisin"/>
</dbReference>
<organism evidence="3 4">
    <name type="scientific">Qipengyuania citrea LAMA 915</name>
    <dbReference type="NCBI Taxonomy" id="1306953"/>
    <lineage>
        <taxon>Bacteria</taxon>
        <taxon>Pseudomonadati</taxon>
        <taxon>Pseudomonadota</taxon>
        <taxon>Alphaproteobacteria</taxon>
        <taxon>Sphingomonadales</taxon>
        <taxon>Erythrobacteraceae</taxon>
        <taxon>Qipengyuania</taxon>
    </lineage>
</organism>
<dbReference type="AlphaFoldDB" id="A0A0L1KEY2"/>